<name>F3QHG9_9BURK</name>
<dbReference type="PANTHER" id="PTHR32024:SF2">
    <property type="entry name" value="TRK SYSTEM POTASSIUM UPTAKE PROTEIN TRKG-RELATED"/>
    <property type="match status" value="1"/>
</dbReference>
<feature type="transmembrane region" description="Helical" evidence="14">
    <location>
        <begin position="192"/>
        <end position="211"/>
    </location>
</feature>
<evidence type="ECO:0000256" key="8">
    <source>
        <dbReference type="ARBA" id="ARBA00022958"/>
    </source>
</evidence>
<reference evidence="15 16" key="1">
    <citation type="submission" date="2011-02" db="EMBL/GenBank/DDBJ databases">
        <authorList>
            <person name="Weinstock G."/>
            <person name="Sodergren E."/>
            <person name="Clifton S."/>
            <person name="Fulton L."/>
            <person name="Fulton B."/>
            <person name="Courtney L."/>
            <person name="Fronick C."/>
            <person name="Harrison M."/>
            <person name="Strong C."/>
            <person name="Farmer C."/>
            <person name="Delahaunty K."/>
            <person name="Markovic C."/>
            <person name="Hall O."/>
            <person name="Minx P."/>
            <person name="Tomlinson C."/>
            <person name="Mitreva M."/>
            <person name="Hou S."/>
            <person name="Chen J."/>
            <person name="Wollam A."/>
            <person name="Pepin K.H."/>
            <person name="Johnson M."/>
            <person name="Bhonagiri V."/>
            <person name="Zhang X."/>
            <person name="Suruliraj S."/>
            <person name="Warren W."/>
            <person name="Chinwalla A."/>
            <person name="Mardis E.R."/>
            <person name="Wilson R.K."/>
        </authorList>
    </citation>
    <scope>NUCLEOTIDE SEQUENCE [LARGE SCALE GENOMIC DNA]</scope>
    <source>
        <strain evidence="15 16">YIT 11859</strain>
    </source>
</reference>
<dbReference type="PIRSF" id="PIRSF006247">
    <property type="entry name" value="TrkH"/>
    <property type="match status" value="1"/>
</dbReference>
<evidence type="ECO:0000313" key="15">
    <source>
        <dbReference type="EMBL" id="EGG57287.1"/>
    </source>
</evidence>
<dbReference type="GeneID" id="43347892"/>
<evidence type="ECO:0000256" key="10">
    <source>
        <dbReference type="ARBA" id="ARBA00023065"/>
    </source>
</evidence>
<dbReference type="AlphaFoldDB" id="F3QHG9"/>
<keyword evidence="3 12" id="KW-0813">Transport</keyword>
<keyword evidence="11 12" id="KW-0472">Membrane</keyword>
<feature type="binding site" evidence="13">
    <location>
        <position position="443"/>
    </location>
    <ligand>
        <name>K(+)</name>
        <dbReference type="ChEBI" id="CHEBI:29103"/>
    </ligand>
</feature>
<feature type="binding site" evidence="13">
    <location>
        <position position="228"/>
    </location>
    <ligand>
        <name>K(+)</name>
        <dbReference type="ChEBI" id="CHEBI:29103"/>
    </ligand>
</feature>
<evidence type="ECO:0000256" key="12">
    <source>
        <dbReference type="PIRNR" id="PIRNR006247"/>
    </source>
</evidence>
<keyword evidence="5 12" id="KW-0997">Cell inner membrane</keyword>
<gene>
    <name evidence="15" type="ORF">HMPREF9439_00362</name>
</gene>
<feature type="binding site" evidence="13">
    <location>
        <position position="229"/>
    </location>
    <ligand>
        <name>K(+)</name>
        <dbReference type="ChEBI" id="CHEBI:29103"/>
    </ligand>
</feature>
<evidence type="ECO:0000256" key="3">
    <source>
        <dbReference type="ARBA" id="ARBA00022448"/>
    </source>
</evidence>
<evidence type="ECO:0000256" key="2">
    <source>
        <dbReference type="ARBA" id="ARBA00009137"/>
    </source>
</evidence>
<dbReference type="PANTHER" id="PTHR32024">
    <property type="entry name" value="TRK SYSTEM POTASSIUM UPTAKE PROTEIN TRKG-RELATED"/>
    <property type="match status" value="1"/>
</dbReference>
<protein>
    <recommendedName>
        <fullName evidence="12">Trk system potassium uptake protein</fullName>
    </recommendedName>
</protein>
<feature type="binding site" evidence="13">
    <location>
        <position position="444"/>
    </location>
    <ligand>
        <name>K(+)</name>
        <dbReference type="ChEBI" id="CHEBI:29103"/>
    </ligand>
</feature>
<evidence type="ECO:0000256" key="5">
    <source>
        <dbReference type="ARBA" id="ARBA00022519"/>
    </source>
</evidence>
<accession>F3QHG9</accession>
<evidence type="ECO:0000256" key="6">
    <source>
        <dbReference type="ARBA" id="ARBA00022538"/>
    </source>
</evidence>
<keyword evidence="16" id="KW-1185">Reference proteome</keyword>
<comment type="caution">
    <text evidence="15">The sequence shown here is derived from an EMBL/GenBank/DDBJ whole genome shotgun (WGS) entry which is preliminary data.</text>
</comment>
<sequence>MQLLPPVLRLMLLPVLNVLGPIIIGFSLSMLIPLALSLWKKDGASAGFEIAFCITFFTGLLMWLLTRRYKRELIPRDGFLLVTMAWVLLALAATIPLYVNIEGISFVHAFFEATSGITTTCGTILSGLDRLPLSVNFWRCFLAWMGGIGILVMAVAVLPLLGVGGSQIFRAESSGPMKEGRLTPRIADTAKAFYNIYLAISVACAVCYHFAGMDWDDAIMHTFTTVSLGGYSSHDAGFAYWPGRAVDWVCVVFLLIGGINFSMHFIAWRKLSLKVYLKDVETCGWIGTAALISIFASFMLVYSKTYTNVYDAIYYGVTNTVFVISTGGFANTNYGEWPLVVQLMILFGSCFATCAGSTGGGFKMIRAIALVKQGNLEFKRILHPRMVRPLIIGNKVIDKQIIFSVMAFLMLYTVIALISTIVFLLSGLDGLTSFSAALACLNNLGPALGSLGPSYNFTSLSDFQVLFCCFLMVIGRLELFTVLVLFTRGFWRA</sequence>
<evidence type="ECO:0000313" key="16">
    <source>
        <dbReference type="Proteomes" id="UP000005156"/>
    </source>
</evidence>
<dbReference type="EMBL" id="AFBP01000006">
    <property type="protein sequence ID" value="EGG57287.1"/>
    <property type="molecule type" value="Genomic_DNA"/>
</dbReference>
<keyword evidence="7 14" id="KW-0812">Transmembrane</keyword>
<feature type="binding site" evidence="13">
    <location>
        <position position="119"/>
    </location>
    <ligand>
        <name>K(+)</name>
        <dbReference type="ChEBI" id="CHEBI:29103"/>
    </ligand>
</feature>
<dbReference type="Proteomes" id="UP000005156">
    <property type="component" value="Unassembled WGS sequence"/>
</dbReference>
<feature type="transmembrane region" description="Helical" evidence="14">
    <location>
        <begin position="48"/>
        <end position="66"/>
    </location>
</feature>
<dbReference type="InterPro" id="IPR003445">
    <property type="entry name" value="Cat_transpt"/>
</dbReference>
<feature type="transmembrane region" description="Helical" evidence="14">
    <location>
        <begin position="463"/>
        <end position="486"/>
    </location>
</feature>
<feature type="binding site" evidence="13">
    <location>
        <position position="120"/>
    </location>
    <ligand>
        <name>K(+)</name>
        <dbReference type="ChEBI" id="CHEBI:29103"/>
    </ligand>
</feature>
<proteinExistence type="inferred from homology"/>
<evidence type="ECO:0000256" key="11">
    <source>
        <dbReference type="ARBA" id="ARBA00023136"/>
    </source>
</evidence>
<dbReference type="OrthoDB" id="9810952at2"/>
<evidence type="ECO:0000256" key="13">
    <source>
        <dbReference type="PIRSR" id="PIRSR006247-1"/>
    </source>
</evidence>
<feature type="transmembrane region" description="Helical" evidence="14">
    <location>
        <begin position="78"/>
        <end position="99"/>
    </location>
</feature>
<dbReference type="GO" id="GO:0046872">
    <property type="term" value="F:metal ion binding"/>
    <property type="evidence" value="ECO:0007669"/>
    <property type="project" value="UniProtKB-KW"/>
</dbReference>
<feature type="transmembrane region" description="Helical" evidence="14">
    <location>
        <begin position="141"/>
        <end position="171"/>
    </location>
</feature>
<comment type="function">
    <text evidence="12">Low-affinity potassium transport system. Interacts with Trk system potassium uptake protein TrkA.</text>
</comment>
<dbReference type="RefSeq" id="WP_008863454.1">
    <property type="nucleotide sequence ID" value="NZ_CAXTIX010000001.1"/>
</dbReference>
<feature type="transmembrane region" description="Helical" evidence="14">
    <location>
        <begin position="339"/>
        <end position="362"/>
    </location>
</feature>
<keyword evidence="9 14" id="KW-1133">Transmembrane helix</keyword>
<keyword evidence="13" id="KW-0479">Metal-binding</keyword>
<evidence type="ECO:0000256" key="4">
    <source>
        <dbReference type="ARBA" id="ARBA00022475"/>
    </source>
</evidence>
<keyword evidence="6 12" id="KW-0633">Potassium transport</keyword>
<keyword evidence="10 12" id="KW-0406">Ion transport</keyword>
<dbReference type="InterPro" id="IPR004772">
    <property type="entry name" value="TrkH"/>
</dbReference>
<feature type="binding site" evidence="13">
    <location>
        <position position="326"/>
    </location>
    <ligand>
        <name>K(+)</name>
        <dbReference type="ChEBI" id="CHEBI:29103"/>
    </ligand>
</feature>
<feature type="transmembrane region" description="Helical" evidence="14">
    <location>
        <begin position="12"/>
        <end position="36"/>
    </location>
</feature>
<organism evidence="15 16">
    <name type="scientific">Parasutterella excrementihominis YIT 11859</name>
    <dbReference type="NCBI Taxonomy" id="762966"/>
    <lineage>
        <taxon>Bacteria</taxon>
        <taxon>Pseudomonadati</taxon>
        <taxon>Pseudomonadota</taxon>
        <taxon>Betaproteobacteria</taxon>
        <taxon>Burkholderiales</taxon>
        <taxon>Sutterellaceae</taxon>
        <taxon>Parasutterella</taxon>
    </lineage>
</organism>
<dbReference type="eggNOG" id="COG0168">
    <property type="taxonomic scope" value="Bacteria"/>
</dbReference>
<evidence type="ECO:0000256" key="7">
    <source>
        <dbReference type="ARBA" id="ARBA00022692"/>
    </source>
</evidence>
<feature type="transmembrane region" description="Helical" evidence="14">
    <location>
        <begin position="245"/>
        <end position="268"/>
    </location>
</feature>
<dbReference type="GO" id="GO:0015379">
    <property type="term" value="F:potassium:chloride symporter activity"/>
    <property type="evidence" value="ECO:0007669"/>
    <property type="project" value="InterPro"/>
</dbReference>
<evidence type="ECO:0000256" key="1">
    <source>
        <dbReference type="ARBA" id="ARBA00004429"/>
    </source>
</evidence>
<comment type="subcellular location">
    <subcellularLocation>
        <location evidence="1 12">Cell inner membrane</location>
        <topology evidence="1 12">Multi-pass membrane protein</topology>
    </subcellularLocation>
</comment>
<keyword evidence="8 12" id="KW-0630">Potassium</keyword>
<dbReference type="HOGENOM" id="CLU_030708_0_2_4"/>
<dbReference type="Pfam" id="PF02386">
    <property type="entry name" value="TrkH"/>
    <property type="match status" value="1"/>
</dbReference>
<evidence type="ECO:0000256" key="9">
    <source>
        <dbReference type="ARBA" id="ARBA00022989"/>
    </source>
</evidence>
<feature type="transmembrane region" description="Helical" evidence="14">
    <location>
        <begin position="401"/>
        <end position="425"/>
    </location>
</feature>
<feature type="transmembrane region" description="Helical" evidence="14">
    <location>
        <begin position="280"/>
        <end position="302"/>
    </location>
</feature>
<evidence type="ECO:0000256" key="14">
    <source>
        <dbReference type="SAM" id="Phobius"/>
    </source>
</evidence>
<dbReference type="GO" id="GO:0005886">
    <property type="term" value="C:plasma membrane"/>
    <property type="evidence" value="ECO:0007669"/>
    <property type="project" value="UniProtKB-SubCell"/>
</dbReference>
<comment type="similarity">
    <text evidence="2 12">Belongs to the TrkH potassium transport family.</text>
</comment>
<keyword evidence="4 12" id="KW-1003">Cell membrane</keyword>